<dbReference type="AlphaFoldDB" id="A0A8J4G3A0"/>
<gene>
    <name evidence="1" type="ORF">Vretimale_2795</name>
</gene>
<sequence length="100" mass="10630">GATLLEGLPCWRGYPAGGATLLEGLPCWRGYPAGGATLLEGLPCWRGYPAGGATLLVNKSRSVFMFSSGPLPRSFAFGTIMVLELAPFMVIGRDEPRDNQ</sequence>
<protein>
    <submittedName>
        <fullName evidence="1">Uncharacterized protein</fullName>
    </submittedName>
</protein>
<evidence type="ECO:0000313" key="2">
    <source>
        <dbReference type="Proteomes" id="UP000722791"/>
    </source>
</evidence>
<feature type="non-terminal residue" evidence="1">
    <location>
        <position position="1"/>
    </location>
</feature>
<accession>A0A8J4G3A0</accession>
<proteinExistence type="predicted"/>
<reference evidence="1" key="1">
    <citation type="journal article" date="2021" name="Proc. Natl. Acad. Sci. U.S.A.">
        <title>Three genomes in the algal genus Volvox reveal the fate of a haploid sex-determining region after a transition to homothallism.</title>
        <authorList>
            <person name="Yamamoto K."/>
            <person name="Hamaji T."/>
            <person name="Kawai-Toyooka H."/>
            <person name="Matsuzaki R."/>
            <person name="Takahashi F."/>
            <person name="Nishimura Y."/>
            <person name="Kawachi M."/>
            <person name="Noguchi H."/>
            <person name="Minakuchi Y."/>
            <person name="Umen J.G."/>
            <person name="Toyoda A."/>
            <person name="Nozaki H."/>
        </authorList>
    </citation>
    <scope>NUCLEOTIDE SEQUENCE</scope>
    <source>
        <strain evidence="1">NIES-3785</strain>
    </source>
</reference>
<dbReference type="EMBL" id="BNCQ01000004">
    <property type="protein sequence ID" value="GIL97336.1"/>
    <property type="molecule type" value="Genomic_DNA"/>
</dbReference>
<dbReference type="Proteomes" id="UP000722791">
    <property type="component" value="Unassembled WGS sequence"/>
</dbReference>
<name>A0A8J4G3A0_9CHLO</name>
<comment type="caution">
    <text evidence="1">The sequence shown here is derived from an EMBL/GenBank/DDBJ whole genome shotgun (WGS) entry which is preliminary data.</text>
</comment>
<evidence type="ECO:0000313" key="1">
    <source>
        <dbReference type="EMBL" id="GIL97336.1"/>
    </source>
</evidence>
<organism evidence="1 2">
    <name type="scientific">Volvox reticuliferus</name>
    <dbReference type="NCBI Taxonomy" id="1737510"/>
    <lineage>
        <taxon>Eukaryota</taxon>
        <taxon>Viridiplantae</taxon>
        <taxon>Chlorophyta</taxon>
        <taxon>core chlorophytes</taxon>
        <taxon>Chlorophyceae</taxon>
        <taxon>CS clade</taxon>
        <taxon>Chlamydomonadales</taxon>
        <taxon>Volvocaceae</taxon>
        <taxon>Volvox</taxon>
    </lineage>
</organism>